<keyword evidence="2" id="KW-1185">Reference proteome</keyword>
<evidence type="ECO:0000313" key="1">
    <source>
        <dbReference type="EMBL" id="GAA1069041.1"/>
    </source>
</evidence>
<accession>A0ABN1T848</accession>
<dbReference type="SUPFAM" id="SSF56209">
    <property type="entry name" value="Nitrile hydratase alpha chain"/>
    <property type="match status" value="1"/>
</dbReference>
<organism evidence="1 2">
    <name type="scientific">Kitasatospora nipponensis</name>
    <dbReference type="NCBI Taxonomy" id="258049"/>
    <lineage>
        <taxon>Bacteria</taxon>
        <taxon>Bacillati</taxon>
        <taxon>Actinomycetota</taxon>
        <taxon>Actinomycetes</taxon>
        <taxon>Kitasatosporales</taxon>
        <taxon>Streptomycetaceae</taxon>
        <taxon>Kitasatospora</taxon>
    </lineage>
</organism>
<sequence length="136" mass="14061">MESQARNNFVNNYSRLLTTVWSDESFAELLAASPVEVLSDYGMEIAEGARVELVRDGAGEPDLEAQISAWEKGAESGVYTLFVPASPVIETQELSEAELEAVAGGDGGNTAISCCCTPCCCCSGGGGTGGGGRETI</sequence>
<evidence type="ECO:0000313" key="2">
    <source>
        <dbReference type="Proteomes" id="UP001500037"/>
    </source>
</evidence>
<comment type="caution">
    <text evidence="1">The sequence shown here is derived from an EMBL/GenBank/DDBJ whole genome shotgun (WGS) entry which is preliminary data.</text>
</comment>
<name>A0ABN1T848_9ACTN</name>
<gene>
    <name evidence="1" type="ORF">GCM10009665_75730</name>
</gene>
<dbReference type="Proteomes" id="UP001500037">
    <property type="component" value="Unassembled WGS sequence"/>
</dbReference>
<reference evidence="1 2" key="1">
    <citation type="journal article" date="2019" name="Int. J. Syst. Evol. Microbiol.">
        <title>The Global Catalogue of Microorganisms (GCM) 10K type strain sequencing project: providing services to taxonomists for standard genome sequencing and annotation.</title>
        <authorList>
            <consortium name="The Broad Institute Genomics Platform"/>
            <consortium name="The Broad Institute Genome Sequencing Center for Infectious Disease"/>
            <person name="Wu L."/>
            <person name="Ma J."/>
        </authorList>
    </citation>
    <scope>NUCLEOTIDE SEQUENCE [LARGE SCALE GENOMIC DNA]</scope>
    <source>
        <strain evidence="1 2">JCM 13004</strain>
    </source>
</reference>
<dbReference type="InterPro" id="IPR036648">
    <property type="entry name" value="CN_Hdrase_a/SCN_Hdrase_g_sf"/>
</dbReference>
<dbReference type="EMBL" id="BAAALF010000303">
    <property type="protein sequence ID" value="GAA1069041.1"/>
    <property type="molecule type" value="Genomic_DNA"/>
</dbReference>
<evidence type="ECO:0008006" key="3">
    <source>
        <dbReference type="Google" id="ProtNLM"/>
    </source>
</evidence>
<proteinExistence type="predicted"/>
<dbReference type="RefSeq" id="WP_344446823.1">
    <property type="nucleotide sequence ID" value="NZ_BAAALF010000303.1"/>
</dbReference>
<protein>
    <recommendedName>
        <fullName evidence="3">NHLP leader peptide family natural product</fullName>
    </recommendedName>
</protein>